<gene>
    <name evidence="3" type="ORF">RJ639_027260</name>
</gene>
<dbReference type="InterPro" id="IPR010987">
    <property type="entry name" value="Glutathione-S-Trfase_C-like"/>
</dbReference>
<dbReference type="InterPro" id="IPR045074">
    <property type="entry name" value="GST_C_Tau"/>
</dbReference>
<dbReference type="AlphaFoldDB" id="A0AA89BJ58"/>
<protein>
    <recommendedName>
        <fullName evidence="1">Glutathione S-transferase</fullName>
        <ecNumber evidence="1">2.5.1.18</ecNumber>
    </recommendedName>
</protein>
<dbReference type="PANTHER" id="PTHR11260">
    <property type="entry name" value="GLUTATHIONE S-TRANSFERASE, GST, SUPERFAMILY, GST DOMAIN CONTAINING"/>
    <property type="match status" value="1"/>
</dbReference>
<organism evidence="3 4">
    <name type="scientific">Escallonia herrerae</name>
    <dbReference type="NCBI Taxonomy" id="1293975"/>
    <lineage>
        <taxon>Eukaryota</taxon>
        <taxon>Viridiplantae</taxon>
        <taxon>Streptophyta</taxon>
        <taxon>Embryophyta</taxon>
        <taxon>Tracheophyta</taxon>
        <taxon>Spermatophyta</taxon>
        <taxon>Magnoliopsida</taxon>
        <taxon>eudicotyledons</taxon>
        <taxon>Gunneridae</taxon>
        <taxon>Pentapetalae</taxon>
        <taxon>asterids</taxon>
        <taxon>campanulids</taxon>
        <taxon>Escalloniales</taxon>
        <taxon>Escalloniaceae</taxon>
        <taxon>Escallonia</taxon>
    </lineage>
</organism>
<comment type="catalytic activity">
    <reaction evidence="1">
        <text>RX + glutathione = an S-substituted glutathione + a halide anion + H(+)</text>
        <dbReference type="Rhea" id="RHEA:16437"/>
        <dbReference type="ChEBI" id="CHEBI:15378"/>
        <dbReference type="ChEBI" id="CHEBI:16042"/>
        <dbReference type="ChEBI" id="CHEBI:17792"/>
        <dbReference type="ChEBI" id="CHEBI:57925"/>
        <dbReference type="ChEBI" id="CHEBI:90779"/>
        <dbReference type="EC" id="2.5.1.18"/>
    </reaction>
</comment>
<comment type="similarity">
    <text evidence="1">Belongs to the GST superfamily.</text>
</comment>
<dbReference type="PANTHER" id="PTHR11260:SF781">
    <property type="entry name" value="GLUTATHIONE S-TRANSFERASE U19"/>
    <property type="match status" value="1"/>
</dbReference>
<dbReference type="InterPro" id="IPR045073">
    <property type="entry name" value="Omega/Tau-like"/>
</dbReference>
<dbReference type="PROSITE" id="PS50405">
    <property type="entry name" value="GST_CTER"/>
    <property type="match status" value="1"/>
</dbReference>
<dbReference type="GO" id="GO:0004364">
    <property type="term" value="F:glutathione transferase activity"/>
    <property type="evidence" value="ECO:0007669"/>
    <property type="project" value="UniProtKB-UniRule"/>
</dbReference>
<evidence type="ECO:0000313" key="3">
    <source>
        <dbReference type="EMBL" id="KAK3038597.1"/>
    </source>
</evidence>
<dbReference type="Proteomes" id="UP001188597">
    <property type="component" value="Unassembled WGS sequence"/>
</dbReference>
<name>A0AA89BJ58_9ASTE</name>
<comment type="caution">
    <text evidence="3">The sequence shown here is derived from an EMBL/GenBank/DDBJ whole genome shotgun (WGS) entry which is preliminary data.</text>
</comment>
<dbReference type="EMBL" id="JAVXUP010000092">
    <property type="protein sequence ID" value="KAK3038597.1"/>
    <property type="molecule type" value="Genomic_DNA"/>
</dbReference>
<keyword evidence="1" id="KW-0808">Transferase</keyword>
<dbReference type="SUPFAM" id="SSF47616">
    <property type="entry name" value="GST C-terminal domain-like"/>
    <property type="match status" value="2"/>
</dbReference>
<feature type="non-terminal residue" evidence="3">
    <location>
        <position position="1"/>
    </location>
</feature>
<reference evidence="3" key="1">
    <citation type="submission" date="2022-12" db="EMBL/GenBank/DDBJ databases">
        <title>Draft genome assemblies for two species of Escallonia (Escalloniales).</title>
        <authorList>
            <person name="Chanderbali A."/>
            <person name="Dervinis C."/>
            <person name="Anghel I."/>
            <person name="Soltis D."/>
            <person name="Soltis P."/>
            <person name="Zapata F."/>
        </authorList>
    </citation>
    <scope>NUCLEOTIDE SEQUENCE</scope>
    <source>
        <strain evidence="3">UCBG64.0493</strain>
        <tissue evidence="3">Leaf</tissue>
    </source>
</reference>
<dbReference type="GO" id="GO:0005829">
    <property type="term" value="C:cytosol"/>
    <property type="evidence" value="ECO:0007669"/>
    <property type="project" value="UniProtKB-SubCell"/>
</dbReference>
<evidence type="ECO:0000256" key="1">
    <source>
        <dbReference type="RuleBase" id="RU369102"/>
    </source>
</evidence>
<proteinExistence type="inferred from homology"/>
<dbReference type="GO" id="GO:0006749">
    <property type="term" value="P:glutathione metabolic process"/>
    <property type="evidence" value="ECO:0007669"/>
    <property type="project" value="InterPro"/>
</dbReference>
<accession>A0AA89BJ58</accession>
<dbReference type="InterPro" id="IPR036282">
    <property type="entry name" value="Glutathione-S-Trfase_C_sf"/>
</dbReference>
<feature type="domain" description="GST C-terminal" evidence="2">
    <location>
        <begin position="85"/>
        <end position="223"/>
    </location>
</feature>
<evidence type="ECO:0000259" key="2">
    <source>
        <dbReference type="PROSITE" id="PS50405"/>
    </source>
</evidence>
<evidence type="ECO:0000313" key="4">
    <source>
        <dbReference type="Proteomes" id="UP001188597"/>
    </source>
</evidence>
<keyword evidence="1" id="KW-0963">Cytoplasm</keyword>
<sequence>MATTEEAKTALAQQIVEGLVLLEEVFVKASKCKAYFGGDSIGYLDIDIGCFLGAEEIMADVKLLDKSKTPGLAERAARFYENEMVKNVMPRPEELLEFVERYRAHSELLQWFPLVRELRTVKGEEARALAERIVEGLVLLEETFVKCSKGKAYFGGDDIGYLDIALGCFLGWLGAVEKLANVKLLDETKTPRLAEWAARFSSNVAVKDVLVEPEKLVEHYKEFQARLKASS</sequence>
<dbReference type="EC" id="2.5.1.18" evidence="1"/>
<comment type="function">
    <text evidence="1">Is involved in the conjugation of reduced glutathione to a wide number of exogenous and endogenous hydrophobic electrophiles.</text>
</comment>
<keyword evidence="4" id="KW-1185">Reference proteome</keyword>
<dbReference type="Gene3D" id="1.20.1050.10">
    <property type="match status" value="2"/>
</dbReference>
<dbReference type="Pfam" id="PF13410">
    <property type="entry name" value="GST_C_2"/>
    <property type="match status" value="1"/>
</dbReference>
<comment type="subcellular location">
    <subcellularLocation>
        <location evidence="1">Cytoplasm</location>
        <location evidence="1">Cytosol</location>
    </subcellularLocation>
</comment>
<dbReference type="CDD" id="cd03185">
    <property type="entry name" value="GST_C_Tau"/>
    <property type="match status" value="2"/>
</dbReference>